<dbReference type="RefSeq" id="XP_001713332.1">
    <property type="nucleotide sequence ID" value="XM_001713280.1"/>
</dbReference>
<dbReference type="GeneID" id="857271"/>
<dbReference type="EMBL" id="AJ010592">
    <property type="protein sequence ID" value="CAC27116.1"/>
    <property type="molecule type" value="Genomic_DNA"/>
</dbReference>
<dbReference type="EMBL" id="AF165818">
    <property type="protein sequence ID" value="AAK39941.1"/>
    <property type="molecule type" value="Genomic_DNA"/>
</dbReference>
<dbReference type="GeneID" id="857428"/>
<dbReference type="GeneID" id="857278"/>
<dbReference type="RefSeq" id="XP_001713646.1">
    <property type="nucleotide sequence ID" value="XM_001713594.1"/>
</dbReference>
<dbReference type="Proteomes" id="UP000242167">
    <property type="component" value="Nucleomorph 1"/>
</dbReference>
<evidence type="ECO:0000313" key="4">
    <source>
        <dbReference type="EMBL" id="AAK39941.1"/>
    </source>
</evidence>
<proteinExistence type="predicted"/>
<dbReference type="GeneID" id="857435"/>
<feature type="transmembrane region" description="Helical" evidence="1">
    <location>
        <begin position="86"/>
        <end position="105"/>
    </location>
</feature>
<dbReference type="AlphaFoldDB" id="Q9AQY4"/>
<accession>Q9AQY4</accession>
<evidence type="ECO:0000313" key="2">
    <source>
        <dbReference type="EMBL" id="AAK39790.1"/>
    </source>
</evidence>
<keyword evidence="1" id="KW-0472">Membrane</keyword>
<dbReference type="PIR" id="C90118">
    <property type="entry name" value="C90118"/>
</dbReference>
<dbReference type="GO" id="GO:0000428">
    <property type="term" value="C:DNA-directed RNA polymerase complex"/>
    <property type="evidence" value="ECO:0007669"/>
    <property type="project" value="UniProtKB-KW"/>
</dbReference>
<feature type="transmembrane region" description="Helical" evidence="1">
    <location>
        <begin position="59"/>
        <end position="80"/>
    </location>
</feature>
<keyword evidence="1" id="KW-1133">Transmembrane helix</keyword>
<evidence type="ECO:0000313" key="6">
    <source>
        <dbReference type="Proteomes" id="UP000242167"/>
    </source>
</evidence>
<dbReference type="EMBL" id="AF165818">
    <property type="protein sequence ID" value="AAK39948.1"/>
    <property type="molecule type" value="Genomic_DNA"/>
</dbReference>
<evidence type="ECO:0008006" key="7">
    <source>
        <dbReference type="Google" id="ProtNLM"/>
    </source>
</evidence>
<evidence type="ECO:0000313" key="3">
    <source>
        <dbReference type="EMBL" id="AAK39797.1"/>
    </source>
</evidence>
<dbReference type="Proteomes" id="UP000242167">
    <property type="component" value="Nucleomorph 3"/>
</dbReference>
<name>Q9AQY4_GUITH</name>
<dbReference type="Proteomes" id="UP000242167">
    <property type="component" value="Nucleomorph 2"/>
</dbReference>
<dbReference type="EMBL" id="AF083031">
    <property type="protein sequence ID" value="AAK39790.1"/>
    <property type="molecule type" value="Genomic_DNA"/>
</dbReference>
<reference evidence="4" key="1">
    <citation type="submission" date="1999-07" db="EMBL/GenBank/DDBJ databases">
        <authorList>
            <person name="Douglas S.E."/>
            <person name="Penny S.L."/>
        </authorList>
    </citation>
    <scope>NUCLEOTIDE SEQUENCE</scope>
</reference>
<evidence type="ECO:0000256" key="1">
    <source>
        <dbReference type="SAM" id="Phobius"/>
    </source>
</evidence>
<dbReference type="RefSeq" id="XP_001713488.1">
    <property type="nucleotide sequence ID" value="XM_001713436.1"/>
</dbReference>
<dbReference type="PIR" id="F90101">
    <property type="entry name" value="F90101"/>
</dbReference>
<keyword evidence="1" id="KW-0812">Transmembrane</keyword>
<sequence length="151" mass="18049">MRRERVCSYFPYFRYFFLFFFFFFWRESSLVFLFFFFLAFHEEVLVCFDVFIWRLFPPLGSISLILNVLLPALGFCGFQRGGSSWVVERCVISFFFLILSLRGRWSLDRKMCKRKACPSLRGERRDSSSSLSRPWVGCSIHLSISLRHPMV</sequence>
<reference evidence="5 6" key="3">
    <citation type="journal article" date="2001" name="Nature">
        <title>The highly reduced genome of an enslaved algal nucleus.</title>
        <authorList>
            <person name="Douglas S."/>
            <person name="Zauner S."/>
            <person name="Fraunholz M."/>
            <person name="Beaton M."/>
            <person name="Penny S."/>
            <person name="Deng L."/>
            <person name="Wu X."/>
            <person name="Reith M."/>
            <person name="Cavalier-Smith T."/>
            <person name="Maier U."/>
        </authorList>
    </citation>
    <scope>NUCLEOTIDE SEQUENCE [LARGE SCALE GENOMIC DNA]</scope>
</reference>
<geneLocation type="nucleomorph" evidence="2"/>
<protein>
    <recommendedName>
        <fullName evidence="7">Transmembrane protein</fullName>
    </recommendedName>
</protein>
<keyword evidence="5" id="KW-0804">Transcription</keyword>
<dbReference type="PIR" id="A90138">
    <property type="entry name" value="A90138"/>
</dbReference>
<organism evidence="5 6">
    <name type="scientific">Guillardia theta</name>
    <name type="common">Cryptophyte</name>
    <name type="synonym">Cryptomonas phi</name>
    <dbReference type="NCBI Taxonomy" id="55529"/>
    <lineage>
        <taxon>Eukaryota</taxon>
        <taxon>Cryptophyceae</taxon>
        <taxon>Pyrenomonadales</taxon>
        <taxon>Geminigeraceae</taxon>
        <taxon>Guillardia</taxon>
    </lineage>
</organism>
<dbReference type="RefSeq" id="XP_001713653.1">
    <property type="nucleotide sequence ID" value="XM_001713601.1"/>
</dbReference>
<dbReference type="RefSeq" id="XP_001713175.1">
    <property type="nucleotide sequence ID" value="XM_001713123.1"/>
</dbReference>
<evidence type="ECO:0000313" key="5">
    <source>
        <dbReference type="EMBL" id="CAC27116.1"/>
    </source>
</evidence>
<dbReference type="EMBL" id="AJ010592">
    <property type="protein sequence ID" value="CAC26974.1"/>
    <property type="molecule type" value="Genomic_DNA"/>
</dbReference>
<dbReference type="EMBL" id="AF083031">
    <property type="protein sequence ID" value="AAK39797.1"/>
    <property type="molecule type" value="Genomic_DNA"/>
</dbReference>
<reference evidence="5" key="2">
    <citation type="journal article" date="2000" name="Proc. Natl. Acad. Sci. U.S.A.">
        <title>Chloroplast protein and centrosomal genes, a tRNA intron, and odd telomeres in an unusually compact eukaryotic genome, the cryptomonad nucleomorph.</title>
        <authorList>
            <person name="Zauner S."/>
            <person name="Fraunholz M."/>
            <person name="Wastl J."/>
            <person name="Penny S."/>
            <person name="Beaton M."/>
            <person name="Cavalier-Smith T."/>
            <person name="Maier U.G."/>
            <person name="Douglas S."/>
        </authorList>
    </citation>
    <scope>NUCLEOTIDE SEQUENCE</scope>
</reference>
<dbReference type="PIR" id="C90082">
    <property type="entry name" value="C90082"/>
</dbReference>
<dbReference type="RefSeq" id="XP_001713495.1">
    <property type="nucleotide sequence ID" value="XM_001713443.1"/>
</dbReference>
<gene>
    <name evidence="2" type="primary">orf151</name>
    <name evidence="3" type="synonym">orf151b</name>
</gene>
<keyword evidence="5" id="KW-0240">DNA-directed RNA polymerase</keyword>
<dbReference type="PIR" id="B90102">
    <property type="entry name" value="B90102"/>
</dbReference>
<keyword evidence="2" id="KW-0542">Nucleomorph</keyword>